<proteinExistence type="predicted"/>
<keyword evidence="1" id="KW-1133">Transmembrane helix</keyword>
<comment type="caution">
    <text evidence="2">The sequence shown here is derived from an EMBL/GenBank/DDBJ whole genome shotgun (WGS) entry which is preliminary data.</text>
</comment>
<sequence>MNSGIKAFMTGMILMSIFIGGMTIGKYFLQTEYNLIEPVEKTIEIPIEIYVDIDIINELNQLNIDRWNLSYSFNGNYSLIVIIDDNFSTSIHDVTLEEIYSFMKYVKEIQNKLGIK</sequence>
<evidence type="ECO:0000256" key="1">
    <source>
        <dbReference type="SAM" id="Phobius"/>
    </source>
</evidence>
<keyword evidence="1" id="KW-0472">Membrane</keyword>
<reference evidence="2" key="1">
    <citation type="journal article" date="2015" name="Nature">
        <title>Complex archaea that bridge the gap between prokaryotes and eukaryotes.</title>
        <authorList>
            <person name="Spang A."/>
            <person name="Saw J.H."/>
            <person name="Jorgensen S.L."/>
            <person name="Zaremba-Niedzwiedzka K."/>
            <person name="Martijn J."/>
            <person name="Lind A.E."/>
            <person name="van Eijk R."/>
            <person name="Schleper C."/>
            <person name="Guy L."/>
            <person name="Ettema T.J."/>
        </authorList>
    </citation>
    <scope>NUCLEOTIDE SEQUENCE</scope>
</reference>
<protein>
    <submittedName>
        <fullName evidence="2">Uncharacterized protein</fullName>
    </submittedName>
</protein>
<feature type="transmembrane region" description="Helical" evidence="1">
    <location>
        <begin position="7"/>
        <end position="29"/>
    </location>
</feature>
<evidence type="ECO:0000313" key="2">
    <source>
        <dbReference type="EMBL" id="KKL84385.1"/>
    </source>
</evidence>
<name>A0A0F9HRT9_9ZZZZ</name>
<dbReference type="EMBL" id="LAZR01021708">
    <property type="protein sequence ID" value="KKL84385.1"/>
    <property type="molecule type" value="Genomic_DNA"/>
</dbReference>
<organism evidence="2">
    <name type="scientific">marine sediment metagenome</name>
    <dbReference type="NCBI Taxonomy" id="412755"/>
    <lineage>
        <taxon>unclassified sequences</taxon>
        <taxon>metagenomes</taxon>
        <taxon>ecological metagenomes</taxon>
    </lineage>
</organism>
<dbReference type="AlphaFoldDB" id="A0A0F9HRT9"/>
<gene>
    <name evidence="2" type="ORF">LCGC14_1965190</name>
</gene>
<keyword evidence="1" id="KW-0812">Transmembrane</keyword>
<accession>A0A0F9HRT9</accession>